<keyword evidence="1" id="KW-0812">Transmembrane</keyword>
<dbReference type="EMBL" id="FWEV01000144">
    <property type="protein sequence ID" value="SLM30493.1"/>
    <property type="molecule type" value="Genomic_DNA"/>
</dbReference>
<dbReference type="Proteomes" id="UP000191931">
    <property type="component" value="Unassembled WGS sequence"/>
</dbReference>
<feature type="transmembrane region" description="Helical" evidence="1">
    <location>
        <begin position="148"/>
        <end position="166"/>
    </location>
</feature>
<keyword evidence="1" id="KW-1133">Transmembrane helix</keyword>
<gene>
    <name evidence="2" type="ORF">MTBBW1_2280035</name>
</gene>
<accession>A0A1W1HDI5</accession>
<dbReference type="SUPFAM" id="SSF103501">
    <property type="entry name" value="Respiratory nitrate reductase 1 gamma chain"/>
    <property type="match status" value="1"/>
</dbReference>
<feature type="transmembrane region" description="Helical" evidence="1">
    <location>
        <begin position="76"/>
        <end position="97"/>
    </location>
</feature>
<sequence length="225" mass="25828">MYEFITGFMFWLSLGVCLAGMLIRTVLYFRGLAWNLDRVAYKAYPKDGFNGAMRSIYKWLLPFGTHGWRKQPFMTVIFFCFHIGAVIVPLFLVAHNLFLEKKTGLSLFTINNSVADFLTWLVVASAILIVLRRIALPEVRIMTTWYDYLIILISVLPFITGLMARYEVGNYNFWLLAHILSGEILLLAIPFTKLSHVFLFFASRAQLGMDYGIKRGGLKGTKMAW</sequence>
<feature type="transmembrane region" description="Helical" evidence="1">
    <location>
        <begin position="6"/>
        <end position="29"/>
    </location>
</feature>
<reference evidence="2 3" key="1">
    <citation type="submission" date="2017-03" db="EMBL/GenBank/DDBJ databases">
        <authorList>
            <person name="Afonso C.L."/>
            <person name="Miller P.J."/>
            <person name="Scott M.A."/>
            <person name="Spackman E."/>
            <person name="Goraichik I."/>
            <person name="Dimitrov K.M."/>
            <person name="Suarez D.L."/>
            <person name="Swayne D.E."/>
        </authorList>
    </citation>
    <scope>NUCLEOTIDE SEQUENCE [LARGE SCALE GENOMIC DNA]</scope>
    <source>
        <strain evidence="2">PRJEB14757</strain>
    </source>
</reference>
<evidence type="ECO:0000313" key="2">
    <source>
        <dbReference type="EMBL" id="SLM30493.1"/>
    </source>
</evidence>
<dbReference type="AlphaFoldDB" id="A0A1W1HDI5"/>
<dbReference type="InterPro" id="IPR054903">
    <property type="entry name" value="sulf_resp_HmcE"/>
</dbReference>
<dbReference type="NCBIfam" id="NF045716">
    <property type="entry name" value="sulf_resp_HmcE"/>
    <property type="match status" value="1"/>
</dbReference>
<evidence type="ECO:0000313" key="3">
    <source>
        <dbReference type="Proteomes" id="UP000191931"/>
    </source>
</evidence>
<keyword evidence="3" id="KW-1185">Reference proteome</keyword>
<dbReference type="RefSeq" id="WP_080808560.1">
    <property type="nucleotide sequence ID" value="NZ_LT828561.1"/>
</dbReference>
<evidence type="ECO:0000256" key="1">
    <source>
        <dbReference type="SAM" id="Phobius"/>
    </source>
</evidence>
<dbReference type="STRING" id="1246637.MTBBW1_2280035"/>
<proteinExistence type="predicted"/>
<protein>
    <submittedName>
        <fullName evidence="2">Protein DVU_0532</fullName>
    </submittedName>
</protein>
<dbReference type="Gene3D" id="1.20.950.20">
    <property type="entry name" value="Transmembrane di-heme cytochromes, Chain C"/>
    <property type="match status" value="1"/>
</dbReference>
<organism evidence="2 3">
    <name type="scientific">Desulfamplus magnetovallimortis</name>
    <dbReference type="NCBI Taxonomy" id="1246637"/>
    <lineage>
        <taxon>Bacteria</taxon>
        <taxon>Pseudomonadati</taxon>
        <taxon>Thermodesulfobacteriota</taxon>
        <taxon>Desulfobacteria</taxon>
        <taxon>Desulfobacterales</taxon>
        <taxon>Desulfobacteraceae</taxon>
        <taxon>Desulfamplus</taxon>
    </lineage>
</organism>
<feature type="transmembrane region" description="Helical" evidence="1">
    <location>
        <begin position="117"/>
        <end position="136"/>
    </location>
</feature>
<feature type="transmembrane region" description="Helical" evidence="1">
    <location>
        <begin position="172"/>
        <end position="191"/>
    </location>
</feature>
<dbReference type="OrthoDB" id="5450521at2"/>
<name>A0A1W1HDI5_9BACT</name>
<keyword evidence="1" id="KW-0472">Membrane</keyword>
<dbReference type="InterPro" id="IPR036197">
    <property type="entry name" value="NarG-like_sf"/>
</dbReference>